<comment type="caution">
    <text evidence="3">The sequence shown here is derived from an EMBL/GenBank/DDBJ whole genome shotgun (WGS) entry which is preliminary data.</text>
</comment>
<dbReference type="Pfam" id="PF00561">
    <property type="entry name" value="Abhydrolase_1"/>
    <property type="match status" value="1"/>
</dbReference>
<dbReference type="STRING" id="1088721.JI59_12100"/>
<dbReference type="PANTHER" id="PTHR43798:SF31">
    <property type="entry name" value="AB HYDROLASE SUPERFAMILY PROTEIN YCLE"/>
    <property type="match status" value="1"/>
</dbReference>
<dbReference type="PATRIC" id="fig|1088721.3.peg.1581"/>
<dbReference type="InterPro" id="IPR029058">
    <property type="entry name" value="AB_hydrolase_fold"/>
</dbReference>
<feature type="domain" description="AB hydrolase-1" evidence="2">
    <location>
        <begin position="27"/>
        <end position="250"/>
    </location>
</feature>
<sequence length="270" mass="28969">MKDSIMPIIASGDCRLNVLVEGPADGPPILLAHYLGGRLETFEGQMPALAGRRVIRFDMRGHGASDAPEGDYSVEMLGRDVLAILDALNVERVDFLGVSLGGIVGIWFAAEHPERIGRLILANTSAYLPNKDMWRALADQARDEGLDQIARSMLAGWLSAGFRESEAAEVDTLVRHMAMMPVRGYRGNVAVLRDVDLRGSLARIAAPTLVIGGEEDGPRSASVPILTQGVQHGRSAMMPGAAHLSHIEAPGAFNAAMVAHLERHPGDDRT</sequence>
<reference evidence="3 4" key="1">
    <citation type="journal article" date="2012" name="J. Bacteriol.">
        <title>Genome sequence of benzo(a)pyrene-degrading bacterium Novosphingobium pentaromativorans US6-1.</title>
        <authorList>
            <person name="Luo Y.R."/>
            <person name="Kang S.G."/>
            <person name="Kim S.J."/>
            <person name="Kim M.R."/>
            <person name="Li N."/>
            <person name="Lee J.H."/>
            <person name="Kwon K.K."/>
        </authorList>
    </citation>
    <scope>NUCLEOTIDE SEQUENCE [LARGE SCALE GENOMIC DNA]</scope>
    <source>
        <strain evidence="3 4">US6-1</strain>
    </source>
</reference>
<dbReference type="SUPFAM" id="SSF53474">
    <property type="entry name" value="alpha/beta-Hydrolases"/>
    <property type="match status" value="1"/>
</dbReference>
<dbReference type="AlphaFoldDB" id="G6EB80"/>
<keyword evidence="1" id="KW-0378">Hydrolase</keyword>
<name>G6EB80_9SPHN</name>
<dbReference type="PRINTS" id="PR00111">
    <property type="entry name" value="ABHYDROLASE"/>
</dbReference>
<dbReference type="Gene3D" id="3.40.50.1820">
    <property type="entry name" value="alpha/beta hydrolase"/>
    <property type="match status" value="1"/>
</dbReference>
<dbReference type="InterPro" id="IPR000073">
    <property type="entry name" value="AB_hydrolase_1"/>
</dbReference>
<evidence type="ECO:0000313" key="3">
    <source>
        <dbReference type="EMBL" id="EHJ61439.1"/>
    </source>
</evidence>
<evidence type="ECO:0000313" key="4">
    <source>
        <dbReference type="Proteomes" id="UP000004030"/>
    </source>
</evidence>
<proteinExistence type="predicted"/>
<keyword evidence="4" id="KW-1185">Reference proteome</keyword>
<dbReference type="EMBL" id="AGFM01000019">
    <property type="protein sequence ID" value="EHJ61439.1"/>
    <property type="molecule type" value="Genomic_DNA"/>
</dbReference>
<dbReference type="PANTHER" id="PTHR43798">
    <property type="entry name" value="MONOACYLGLYCEROL LIPASE"/>
    <property type="match status" value="1"/>
</dbReference>
<organism evidence="3 4">
    <name type="scientific">Novosphingobium pentaromativorans US6-1</name>
    <dbReference type="NCBI Taxonomy" id="1088721"/>
    <lineage>
        <taxon>Bacteria</taxon>
        <taxon>Pseudomonadati</taxon>
        <taxon>Pseudomonadota</taxon>
        <taxon>Alphaproteobacteria</taxon>
        <taxon>Sphingomonadales</taxon>
        <taxon>Sphingomonadaceae</taxon>
        <taxon>Novosphingobium</taxon>
    </lineage>
</organism>
<dbReference type="InterPro" id="IPR050266">
    <property type="entry name" value="AB_hydrolase_sf"/>
</dbReference>
<protein>
    <recommendedName>
        <fullName evidence="2">AB hydrolase-1 domain-containing protein</fullName>
    </recommendedName>
</protein>
<gene>
    <name evidence="3" type="ORF">NSU_1601</name>
</gene>
<evidence type="ECO:0000256" key="1">
    <source>
        <dbReference type="ARBA" id="ARBA00022801"/>
    </source>
</evidence>
<evidence type="ECO:0000259" key="2">
    <source>
        <dbReference type="Pfam" id="PF00561"/>
    </source>
</evidence>
<dbReference type="eggNOG" id="COG0596">
    <property type="taxonomic scope" value="Bacteria"/>
</dbReference>
<dbReference type="GO" id="GO:0016020">
    <property type="term" value="C:membrane"/>
    <property type="evidence" value="ECO:0007669"/>
    <property type="project" value="TreeGrafter"/>
</dbReference>
<dbReference type="GO" id="GO:0016787">
    <property type="term" value="F:hydrolase activity"/>
    <property type="evidence" value="ECO:0007669"/>
    <property type="project" value="UniProtKB-KW"/>
</dbReference>
<accession>G6EB80</accession>
<dbReference type="Proteomes" id="UP000004030">
    <property type="component" value="Unassembled WGS sequence"/>
</dbReference>